<evidence type="ECO:0000256" key="1">
    <source>
        <dbReference type="SAM" id="MobiDB-lite"/>
    </source>
</evidence>
<evidence type="ECO:0000313" key="3">
    <source>
        <dbReference type="Proteomes" id="UP001189429"/>
    </source>
</evidence>
<organism evidence="2 3">
    <name type="scientific">Prorocentrum cordatum</name>
    <dbReference type="NCBI Taxonomy" id="2364126"/>
    <lineage>
        <taxon>Eukaryota</taxon>
        <taxon>Sar</taxon>
        <taxon>Alveolata</taxon>
        <taxon>Dinophyceae</taxon>
        <taxon>Prorocentrales</taxon>
        <taxon>Prorocentraceae</taxon>
        <taxon>Prorocentrum</taxon>
    </lineage>
</organism>
<name>A0ABN9QTZ0_9DINO</name>
<sequence>MAGQTPRAEWIHIKSLRTPPPQWMEDHPGLKRNGWDERALEKLAGGKQASDDDGGEKEGACKLYVANEYSKTEALKLAWIHPQTKQASDVTEVAPGGEATLDSFVGHEFTVAHGEEKSKPFTCQKGKNRFRVGANLVVSLASKSELNVIICTAQLFGTRGAAAAAKAAAAKAAKGAGAAAGGAEAEAAGGAGGASGSGAAAAASAAANGSGEQAEKRRRVDGGSPPAMGRGGGVAKAWNADLRAQEAQWSAAEPSPPADEVWASRGLVVRIIGAGADLKDFFGVEGVVLEVDAASGLCKVKARASGKSHVLPGVHLEDLETRVSRDCKEVRVVRGPGKGAVLPLIARDAKRNVARVRRGRAPRPRCGSTTSASSWSESPARPQPGPGAAQARGARRQSLAGACAGSLGPQSGGLLDEAGPPRLRRRQTRTRTPLARRASRSCAGTTPARPALSMPLSMGGRQGSMPARCAHFPAPRSRCVPFASLSRSAPHDGQSLLAAAPARRLSRVGRATRLCTMAEGRPAVPCCIG</sequence>
<protein>
    <submittedName>
        <fullName evidence="2">Uncharacterized protein</fullName>
    </submittedName>
</protein>
<proteinExistence type="predicted"/>
<reference evidence="2" key="1">
    <citation type="submission" date="2023-10" db="EMBL/GenBank/DDBJ databases">
        <authorList>
            <person name="Chen Y."/>
            <person name="Shah S."/>
            <person name="Dougan E. K."/>
            <person name="Thang M."/>
            <person name="Chan C."/>
        </authorList>
    </citation>
    <scope>NUCLEOTIDE SEQUENCE [LARGE SCALE GENOMIC DNA]</scope>
</reference>
<accession>A0ABN9QTZ0</accession>
<gene>
    <name evidence="2" type="ORF">PCOR1329_LOCUS14130</name>
</gene>
<dbReference type="EMBL" id="CAUYUJ010004213">
    <property type="protein sequence ID" value="CAK0808576.1"/>
    <property type="molecule type" value="Genomic_DNA"/>
</dbReference>
<evidence type="ECO:0000313" key="2">
    <source>
        <dbReference type="EMBL" id="CAK0808576.1"/>
    </source>
</evidence>
<comment type="caution">
    <text evidence="2">The sequence shown here is derived from an EMBL/GenBank/DDBJ whole genome shotgun (WGS) entry which is preliminary data.</text>
</comment>
<keyword evidence="3" id="KW-1185">Reference proteome</keyword>
<feature type="compositionally biased region" description="Basic residues" evidence="1">
    <location>
        <begin position="353"/>
        <end position="363"/>
    </location>
</feature>
<feature type="region of interest" description="Disordered" evidence="1">
    <location>
        <begin position="207"/>
        <end position="234"/>
    </location>
</feature>
<feature type="compositionally biased region" description="Low complexity" evidence="1">
    <location>
        <begin position="364"/>
        <end position="402"/>
    </location>
</feature>
<dbReference type="Proteomes" id="UP001189429">
    <property type="component" value="Unassembled WGS sequence"/>
</dbReference>
<feature type="region of interest" description="Disordered" evidence="1">
    <location>
        <begin position="353"/>
        <end position="462"/>
    </location>
</feature>